<dbReference type="EMBL" id="CM042883">
    <property type="protein sequence ID" value="KAI4372975.1"/>
    <property type="molecule type" value="Genomic_DNA"/>
</dbReference>
<proteinExistence type="predicted"/>
<reference evidence="2" key="1">
    <citation type="journal article" date="2023" name="Front. Plant Sci.">
        <title>Chromosomal-level genome assembly of Melastoma candidum provides insights into trichome evolution.</title>
        <authorList>
            <person name="Zhong Y."/>
            <person name="Wu W."/>
            <person name="Sun C."/>
            <person name="Zou P."/>
            <person name="Liu Y."/>
            <person name="Dai S."/>
            <person name="Zhou R."/>
        </authorList>
    </citation>
    <scope>NUCLEOTIDE SEQUENCE [LARGE SCALE GENOMIC DNA]</scope>
</reference>
<gene>
    <name evidence="1" type="ORF">MLD38_011151</name>
</gene>
<evidence type="ECO:0000313" key="1">
    <source>
        <dbReference type="EMBL" id="KAI4372975.1"/>
    </source>
</evidence>
<keyword evidence="2" id="KW-1185">Reference proteome</keyword>
<comment type="caution">
    <text evidence="1">The sequence shown here is derived from an EMBL/GenBank/DDBJ whole genome shotgun (WGS) entry which is preliminary data.</text>
</comment>
<name>A0ACB9R245_9MYRT</name>
<organism evidence="1 2">
    <name type="scientific">Melastoma candidum</name>
    <dbReference type="NCBI Taxonomy" id="119954"/>
    <lineage>
        <taxon>Eukaryota</taxon>
        <taxon>Viridiplantae</taxon>
        <taxon>Streptophyta</taxon>
        <taxon>Embryophyta</taxon>
        <taxon>Tracheophyta</taxon>
        <taxon>Spermatophyta</taxon>
        <taxon>Magnoliopsida</taxon>
        <taxon>eudicotyledons</taxon>
        <taxon>Gunneridae</taxon>
        <taxon>Pentapetalae</taxon>
        <taxon>rosids</taxon>
        <taxon>malvids</taxon>
        <taxon>Myrtales</taxon>
        <taxon>Melastomataceae</taxon>
        <taxon>Melastomatoideae</taxon>
        <taxon>Melastomateae</taxon>
        <taxon>Melastoma</taxon>
    </lineage>
</organism>
<dbReference type="Proteomes" id="UP001057402">
    <property type="component" value="Chromosome 4"/>
</dbReference>
<accession>A0ACB9R245</accession>
<evidence type="ECO:0000313" key="2">
    <source>
        <dbReference type="Proteomes" id="UP001057402"/>
    </source>
</evidence>
<protein>
    <submittedName>
        <fullName evidence="1">Uncharacterized protein</fullName>
    </submittedName>
</protein>
<sequence length="91" mass="10607">MEITEITSYSLWVGEANGVPISIPPPPPVVFDERWRLPKEETLPSSRPRSSSKSSRMCPFNRRCARLFREQRARFYIMRRCVAMLVCYGDP</sequence>